<dbReference type="EC" id="3.6.1.-" evidence="1"/>
<dbReference type="Gene3D" id="3.90.950.10">
    <property type="match status" value="1"/>
</dbReference>
<dbReference type="AlphaFoldDB" id="T1AX02"/>
<dbReference type="GO" id="GO:0009143">
    <property type="term" value="P:nucleoside triphosphate catabolic process"/>
    <property type="evidence" value="ECO:0007669"/>
    <property type="project" value="InterPro"/>
</dbReference>
<dbReference type="InterPro" id="IPR002637">
    <property type="entry name" value="RdgB/HAM1"/>
</dbReference>
<dbReference type="Pfam" id="PF01725">
    <property type="entry name" value="Ham1p_like"/>
    <property type="match status" value="1"/>
</dbReference>
<reference evidence="1" key="1">
    <citation type="submission" date="2013-08" db="EMBL/GenBank/DDBJ databases">
        <authorList>
            <person name="Mendez C."/>
            <person name="Richter M."/>
            <person name="Ferrer M."/>
            <person name="Sanchez J."/>
        </authorList>
    </citation>
    <scope>NUCLEOTIDE SEQUENCE</scope>
</reference>
<dbReference type="GO" id="GO:0047429">
    <property type="term" value="F:nucleoside triphosphate diphosphatase activity"/>
    <property type="evidence" value="ECO:0007669"/>
    <property type="project" value="InterPro"/>
</dbReference>
<dbReference type="EMBL" id="AUZY01008650">
    <property type="protein sequence ID" value="EQD45229.1"/>
    <property type="molecule type" value="Genomic_DNA"/>
</dbReference>
<reference evidence="1" key="2">
    <citation type="journal article" date="2014" name="ISME J.">
        <title>Microbial stratification in low pH oxic and suboxic macroscopic growths along an acid mine drainage.</title>
        <authorList>
            <person name="Mendez-Garcia C."/>
            <person name="Mesa V."/>
            <person name="Sprenger R.R."/>
            <person name="Richter M."/>
            <person name="Diez M.S."/>
            <person name="Solano J."/>
            <person name="Bargiela R."/>
            <person name="Golyshina O.V."/>
            <person name="Manteca A."/>
            <person name="Ramos J.L."/>
            <person name="Gallego J.R."/>
            <person name="Llorente I."/>
            <person name="Martins Dos Santos V.A."/>
            <person name="Jensen O.N."/>
            <person name="Pelaez A.I."/>
            <person name="Sanchez J."/>
            <person name="Ferrer M."/>
        </authorList>
    </citation>
    <scope>NUCLEOTIDE SEQUENCE</scope>
</reference>
<sequence length="86" mass="9446">MVNDRRRTITFVSRNPGKAREVAAVLAPFGLGVRWRRRDLVEPQAATLAEVVRAKLAAVRDVPGYVLVEDSGLFVPSLHGFPGVYS</sequence>
<evidence type="ECO:0000313" key="1">
    <source>
        <dbReference type="EMBL" id="EQD45229.1"/>
    </source>
</evidence>
<feature type="non-terminal residue" evidence="1">
    <location>
        <position position="86"/>
    </location>
</feature>
<comment type="caution">
    <text evidence="1">The sequence shown here is derived from an EMBL/GenBank/DDBJ whole genome shotgun (WGS) entry which is preliminary data.</text>
</comment>
<dbReference type="SUPFAM" id="SSF52972">
    <property type="entry name" value="ITPase-like"/>
    <property type="match status" value="1"/>
</dbReference>
<name>T1AX02_9ZZZZ</name>
<protein>
    <submittedName>
        <fullName evidence="1">Ham1-like protein</fullName>
        <ecNumber evidence="1">3.6.1.-</ecNumber>
    </submittedName>
</protein>
<keyword evidence="1" id="KW-0378">Hydrolase</keyword>
<proteinExistence type="predicted"/>
<dbReference type="InterPro" id="IPR029001">
    <property type="entry name" value="ITPase-like_fam"/>
</dbReference>
<accession>T1AX02</accession>
<gene>
    <name evidence="1" type="ORF">B1B_13150</name>
</gene>
<organism evidence="1">
    <name type="scientific">mine drainage metagenome</name>
    <dbReference type="NCBI Taxonomy" id="410659"/>
    <lineage>
        <taxon>unclassified sequences</taxon>
        <taxon>metagenomes</taxon>
        <taxon>ecological metagenomes</taxon>
    </lineage>
</organism>